<feature type="transmembrane region" description="Helical" evidence="2">
    <location>
        <begin position="30"/>
        <end position="54"/>
    </location>
</feature>
<reference evidence="5" key="1">
    <citation type="journal article" date="2019" name="Int. J. Syst. Evol. Microbiol.">
        <title>The Global Catalogue of Microorganisms (GCM) 10K type strain sequencing project: providing services to taxonomists for standard genome sequencing and annotation.</title>
        <authorList>
            <consortium name="The Broad Institute Genomics Platform"/>
            <consortium name="The Broad Institute Genome Sequencing Center for Infectious Disease"/>
            <person name="Wu L."/>
            <person name="Ma J."/>
        </authorList>
    </citation>
    <scope>NUCLEOTIDE SEQUENCE [LARGE SCALE GENOMIC DNA]</scope>
    <source>
        <strain evidence="5">JCM 17986</strain>
    </source>
</reference>
<keyword evidence="5" id="KW-1185">Reference proteome</keyword>
<keyword evidence="2" id="KW-1133">Transmembrane helix</keyword>
<accession>A0ABP9IC52</accession>
<dbReference type="Gene3D" id="2.30.30.40">
    <property type="entry name" value="SH3 Domains"/>
    <property type="match status" value="1"/>
</dbReference>
<feature type="region of interest" description="Disordered" evidence="1">
    <location>
        <begin position="54"/>
        <end position="101"/>
    </location>
</feature>
<evidence type="ECO:0000256" key="1">
    <source>
        <dbReference type="SAM" id="MobiDB-lite"/>
    </source>
</evidence>
<dbReference type="Pfam" id="PF08239">
    <property type="entry name" value="SH3_3"/>
    <property type="match status" value="1"/>
</dbReference>
<comment type="caution">
    <text evidence="4">The sequence shown here is derived from an EMBL/GenBank/DDBJ whole genome shotgun (WGS) entry which is preliminary data.</text>
</comment>
<feature type="compositionally biased region" description="Low complexity" evidence="1">
    <location>
        <begin position="65"/>
        <end position="84"/>
    </location>
</feature>
<protein>
    <recommendedName>
        <fullName evidence="3">SH3b domain-containing protein</fullName>
    </recommendedName>
</protein>
<name>A0ABP9IC52_9ACTN</name>
<evidence type="ECO:0000313" key="5">
    <source>
        <dbReference type="Proteomes" id="UP001500466"/>
    </source>
</evidence>
<dbReference type="Proteomes" id="UP001500466">
    <property type="component" value="Unassembled WGS sequence"/>
</dbReference>
<gene>
    <name evidence="4" type="ORF">GCM10023205_77940</name>
</gene>
<evidence type="ECO:0000256" key="2">
    <source>
        <dbReference type="SAM" id="Phobius"/>
    </source>
</evidence>
<feature type="domain" description="SH3b" evidence="3">
    <location>
        <begin position="89"/>
        <end position="146"/>
    </location>
</feature>
<keyword evidence="2" id="KW-0812">Transmembrane</keyword>
<evidence type="ECO:0000313" key="4">
    <source>
        <dbReference type="EMBL" id="GAA4993675.1"/>
    </source>
</evidence>
<proteinExistence type="predicted"/>
<dbReference type="EMBL" id="BAABHS010000050">
    <property type="protein sequence ID" value="GAA4993675.1"/>
    <property type="molecule type" value="Genomic_DNA"/>
</dbReference>
<keyword evidence="2" id="KW-0472">Membrane</keyword>
<dbReference type="InterPro" id="IPR003646">
    <property type="entry name" value="SH3-like_bac-type"/>
</dbReference>
<sequence>MAGPVNVRGFTRADGTWVRPHTRALPTRRVGAGISGGLAVAALAVIVVFTGGGASPSPTAPNNRADTATPSAAGASAKTAPATAHNPAGLPVRTDPGPDGPILGTIPNGATVQVHCYARGPMATGWGNASPYWNKVSYAGIEGFAADVDLDTRRQVYLVVPGC</sequence>
<evidence type="ECO:0000259" key="3">
    <source>
        <dbReference type="Pfam" id="PF08239"/>
    </source>
</evidence>
<organism evidence="4 5">
    <name type="scientific">Yinghuangia aomiensis</name>
    <dbReference type="NCBI Taxonomy" id="676205"/>
    <lineage>
        <taxon>Bacteria</taxon>
        <taxon>Bacillati</taxon>
        <taxon>Actinomycetota</taxon>
        <taxon>Actinomycetes</taxon>
        <taxon>Kitasatosporales</taxon>
        <taxon>Streptomycetaceae</taxon>
        <taxon>Yinghuangia</taxon>
    </lineage>
</organism>